<evidence type="ECO:0000313" key="1">
    <source>
        <dbReference type="EMBL" id="KPQ33602.1"/>
    </source>
</evidence>
<dbReference type="PANTHER" id="PTHR43464">
    <property type="entry name" value="METHYLTRANSFERASE"/>
    <property type="match status" value="1"/>
</dbReference>
<protein>
    <submittedName>
        <fullName evidence="1">2-polyprenyl-3-methyl-5-hydroxy-6-metoxy-1,4-benzoquinol methylase</fullName>
    </submittedName>
</protein>
<dbReference type="Proteomes" id="UP000050465">
    <property type="component" value="Unassembled WGS sequence"/>
</dbReference>
<reference evidence="1 2" key="1">
    <citation type="submission" date="2015-09" db="EMBL/GenBank/DDBJ databases">
        <title>Identification and resolution of microdiversity through metagenomic sequencing of parallel consortia.</title>
        <authorList>
            <person name="Nelson W.C."/>
            <person name="Romine M.F."/>
            <person name="Lindemann S.R."/>
        </authorList>
    </citation>
    <scope>NUCLEOTIDE SEQUENCE [LARGE SCALE GENOMIC DNA]</scope>
    <source>
        <strain evidence="1">Ana</strain>
    </source>
</reference>
<dbReference type="InterPro" id="IPR029063">
    <property type="entry name" value="SAM-dependent_MTases_sf"/>
</dbReference>
<dbReference type="Pfam" id="PF13489">
    <property type="entry name" value="Methyltransf_23"/>
    <property type="match status" value="1"/>
</dbReference>
<dbReference type="CDD" id="cd02440">
    <property type="entry name" value="AdoMet_MTases"/>
    <property type="match status" value="1"/>
</dbReference>
<keyword evidence="1" id="KW-0489">Methyltransferase</keyword>
<organism evidence="1 2">
    <name type="scientific">Phormidesmis priestleyi Ana</name>
    <dbReference type="NCBI Taxonomy" id="1666911"/>
    <lineage>
        <taxon>Bacteria</taxon>
        <taxon>Bacillati</taxon>
        <taxon>Cyanobacteriota</taxon>
        <taxon>Cyanophyceae</taxon>
        <taxon>Leptolyngbyales</taxon>
        <taxon>Leptolyngbyaceae</taxon>
        <taxon>Phormidesmis</taxon>
    </lineage>
</organism>
<dbReference type="GO" id="GO:0008168">
    <property type="term" value="F:methyltransferase activity"/>
    <property type="evidence" value="ECO:0007669"/>
    <property type="project" value="UniProtKB-KW"/>
</dbReference>
<gene>
    <name evidence="1" type="ORF">HLUCCA11_17860</name>
</gene>
<name>A0A0N8KMF6_9CYAN</name>
<keyword evidence="1" id="KW-0808">Transferase</keyword>
<sequence length="269" mass="30847">MKRIYPEDNWPASWKYSYPYDLEEIYGEYTYLGYAYHYENRRNHTVNMLRKVLNPGASILDIAAAQGNFSLALAELGYDVTWNDFRADLVDYVRAKHESGNVVFAPGNAFELEFPNRFDAVLIAEVIEHVAHPDQFLKNTARLVKPGGYILMTTPNGKYFKNKLPRFSDCPDSSVFEDIQFQANSDGHIFLLHEDEVRSFADNTGLLIEDLILSNNSLTSGHVKLGRLLKILPKDLVFQLEVFSQRFPKVFASRLLTQMIVLFRVPIQA</sequence>
<comment type="caution">
    <text evidence="1">The sequence shown here is derived from an EMBL/GenBank/DDBJ whole genome shotgun (WGS) entry which is preliminary data.</text>
</comment>
<dbReference type="STRING" id="1666911.HLUCCA11_17860"/>
<dbReference type="Gene3D" id="3.40.50.150">
    <property type="entry name" value="Vaccinia Virus protein VP39"/>
    <property type="match status" value="1"/>
</dbReference>
<dbReference type="PANTHER" id="PTHR43464:SF92">
    <property type="entry name" value="SLR1071 PROTEIN"/>
    <property type="match status" value="1"/>
</dbReference>
<dbReference type="PATRIC" id="fig|1666911.3.peg.2062"/>
<dbReference type="GO" id="GO:0032259">
    <property type="term" value="P:methylation"/>
    <property type="evidence" value="ECO:0007669"/>
    <property type="project" value="UniProtKB-KW"/>
</dbReference>
<accession>A0A0N8KMF6</accession>
<dbReference type="SUPFAM" id="SSF53335">
    <property type="entry name" value="S-adenosyl-L-methionine-dependent methyltransferases"/>
    <property type="match status" value="1"/>
</dbReference>
<proteinExistence type="predicted"/>
<dbReference type="AlphaFoldDB" id="A0A0N8KMF6"/>
<dbReference type="EMBL" id="LJZR01000029">
    <property type="protein sequence ID" value="KPQ33602.1"/>
    <property type="molecule type" value="Genomic_DNA"/>
</dbReference>
<evidence type="ECO:0000313" key="2">
    <source>
        <dbReference type="Proteomes" id="UP000050465"/>
    </source>
</evidence>